<dbReference type="EMBL" id="JBHUEN010000021">
    <property type="protein sequence ID" value="MFD1881841.1"/>
    <property type="molecule type" value="Genomic_DNA"/>
</dbReference>
<dbReference type="Proteomes" id="UP001597213">
    <property type="component" value="Unassembled WGS sequence"/>
</dbReference>
<dbReference type="SUPFAM" id="SSF160443">
    <property type="entry name" value="SMR domain-like"/>
    <property type="match status" value="1"/>
</dbReference>
<evidence type="ECO:0000256" key="1">
    <source>
        <dbReference type="SAM" id="MobiDB-lite"/>
    </source>
</evidence>
<gene>
    <name evidence="3" type="ORF">ACFSCT_08950</name>
</gene>
<evidence type="ECO:0000313" key="3">
    <source>
        <dbReference type="EMBL" id="MFD1881841.1"/>
    </source>
</evidence>
<dbReference type="PANTHER" id="PTHR35562">
    <property type="entry name" value="DNA ENDONUCLEASE SMRA-RELATED"/>
    <property type="match status" value="1"/>
</dbReference>
<dbReference type="SMART" id="SM00463">
    <property type="entry name" value="SMR"/>
    <property type="match status" value="1"/>
</dbReference>
<sequence>MARKGRRLSPDEVELWARVAATARPAHPKRKQPPAPRLPVTVPEDHPQPGTRTADTALLRISGGKKPLAHDLAPALSEHLASQPLRMDAGKHKQMRRGKIAPEARIDLHGLTLAQAHPELIRFITASRAAGRRLVLVITGKGSRRPADDDGPIPVRAGALRHQVPRWLAQSPLSAVVQQIAPAHVRHGGEGAYYVYLRRPPGS</sequence>
<dbReference type="Pfam" id="PF01713">
    <property type="entry name" value="Smr"/>
    <property type="match status" value="1"/>
</dbReference>
<feature type="domain" description="Smr" evidence="2">
    <location>
        <begin position="106"/>
        <end position="198"/>
    </location>
</feature>
<dbReference type="Gene3D" id="3.30.1370.110">
    <property type="match status" value="1"/>
</dbReference>
<comment type="caution">
    <text evidence="3">The sequence shown here is derived from an EMBL/GenBank/DDBJ whole genome shotgun (WGS) entry which is preliminary data.</text>
</comment>
<feature type="region of interest" description="Disordered" evidence="1">
    <location>
        <begin position="19"/>
        <end position="52"/>
    </location>
</feature>
<evidence type="ECO:0000313" key="4">
    <source>
        <dbReference type="Proteomes" id="UP001597213"/>
    </source>
</evidence>
<organism evidence="3 4">
    <name type="scientific">Paracoccus pacificus</name>
    <dbReference type="NCBI Taxonomy" id="1463598"/>
    <lineage>
        <taxon>Bacteria</taxon>
        <taxon>Pseudomonadati</taxon>
        <taxon>Pseudomonadota</taxon>
        <taxon>Alphaproteobacteria</taxon>
        <taxon>Rhodobacterales</taxon>
        <taxon>Paracoccaceae</taxon>
        <taxon>Paracoccus</taxon>
    </lineage>
</organism>
<dbReference type="InterPro" id="IPR002625">
    <property type="entry name" value="Smr_dom"/>
</dbReference>
<dbReference type="RefSeq" id="WP_379142030.1">
    <property type="nucleotide sequence ID" value="NZ_JBHUEN010000021.1"/>
</dbReference>
<dbReference type="PANTHER" id="PTHR35562:SF2">
    <property type="entry name" value="DNA ENDONUCLEASE SMRA-RELATED"/>
    <property type="match status" value="1"/>
</dbReference>
<evidence type="ECO:0000259" key="2">
    <source>
        <dbReference type="PROSITE" id="PS50828"/>
    </source>
</evidence>
<proteinExistence type="predicted"/>
<reference evidence="4" key="1">
    <citation type="journal article" date="2019" name="Int. J. Syst. Evol. Microbiol.">
        <title>The Global Catalogue of Microorganisms (GCM) 10K type strain sequencing project: providing services to taxonomists for standard genome sequencing and annotation.</title>
        <authorList>
            <consortium name="The Broad Institute Genomics Platform"/>
            <consortium name="The Broad Institute Genome Sequencing Center for Infectious Disease"/>
            <person name="Wu L."/>
            <person name="Ma J."/>
        </authorList>
    </citation>
    <scope>NUCLEOTIDE SEQUENCE [LARGE SCALE GENOMIC DNA]</scope>
    <source>
        <strain evidence="4">CCUG 56029</strain>
    </source>
</reference>
<name>A0ABW4R6D6_9RHOB</name>
<protein>
    <submittedName>
        <fullName evidence="3">Smr/MutS family protein</fullName>
    </submittedName>
</protein>
<dbReference type="PROSITE" id="PS50828">
    <property type="entry name" value="SMR"/>
    <property type="match status" value="1"/>
</dbReference>
<keyword evidence="4" id="KW-1185">Reference proteome</keyword>
<accession>A0ABW4R6D6</accession>
<dbReference type="InterPro" id="IPR036063">
    <property type="entry name" value="Smr_dom_sf"/>
</dbReference>